<reference evidence="8" key="2">
    <citation type="submission" date="2017-06" db="EMBL/GenBank/DDBJ databases">
        <title>The pomegranate genome and the genomics of punicalagin biosynthesis.</title>
        <authorList>
            <person name="Xu C."/>
        </authorList>
    </citation>
    <scope>NUCLEOTIDE SEQUENCE [LARGE SCALE GENOMIC DNA]</scope>
    <source>
        <tissue evidence="8">Fresh leaf</tissue>
    </source>
</reference>
<feature type="binding site" evidence="6">
    <location>
        <position position="62"/>
    </location>
    <ligand>
        <name>Zn(2+)</name>
        <dbReference type="ChEBI" id="CHEBI:29105"/>
        <label>1</label>
    </ligand>
</feature>
<dbReference type="Gene3D" id="3.40.390.10">
    <property type="entry name" value="Collagenase (Catalytic Domain)"/>
    <property type="match status" value="1"/>
</dbReference>
<comment type="caution">
    <text evidence="8">The sequence shown here is derived from an EMBL/GenBank/DDBJ whole genome shotgun (WGS) entry which is preliminary data.</text>
</comment>
<dbReference type="GO" id="GO:0004222">
    <property type="term" value="F:metalloendopeptidase activity"/>
    <property type="evidence" value="ECO:0007669"/>
    <property type="project" value="InterPro"/>
</dbReference>
<dbReference type="STRING" id="22663.A0A218WFJ6"/>
<keyword evidence="1" id="KW-0645">Protease</keyword>
<comment type="cofactor">
    <cofactor evidence="6">
        <name>Zn(2+)</name>
        <dbReference type="ChEBI" id="CHEBI:29105"/>
    </cofactor>
    <text evidence="6">Binds 2 Zn(2+) ions per subunit.</text>
</comment>
<protein>
    <recommendedName>
        <fullName evidence="7">Peptidase M10 metallopeptidase domain-containing protein</fullName>
    </recommendedName>
</protein>
<dbReference type="OrthoDB" id="406838at2759"/>
<dbReference type="Proteomes" id="UP000197138">
    <property type="component" value="Unassembled WGS sequence"/>
</dbReference>
<evidence type="ECO:0000256" key="2">
    <source>
        <dbReference type="ARBA" id="ARBA00022723"/>
    </source>
</evidence>
<evidence type="ECO:0000313" key="11">
    <source>
        <dbReference type="Proteomes" id="UP000233551"/>
    </source>
</evidence>
<dbReference type="GO" id="GO:0030574">
    <property type="term" value="P:collagen catabolic process"/>
    <property type="evidence" value="ECO:0007669"/>
    <property type="project" value="TreeGrafter"/>
</dbReference>
<dbReference type="GO" id="GO:0006508">
    <property type="term" value="P:proteolysis"/>
    <property type="evidence" value="ECO:0007669"/>
    <property type="project" value="UniProtKB-KW"/>
</dbReference>
<evidence type="ECO:0000259" key="7">
    <source>
        <dbReference type="Pfam" id="PF00413"/>
    </source>
</evidence>
<feature type="active site" evidence="5">
    <location>
        <position position="113"/>
    </location>
</feature>
<dbReference type="PANTHER" id="PTHR10201">
    <property type="entry name" value="MATRIX METALLOPROTEINASE"/>
    <property type="match status" value="1"/>
</dbReference>
<feature type="domain" description="Peptidase M10 metallopeptidase" evidence="7">
    <location>
        <begin position="24"/>
        <end position="116"/>
    </location>
</feature>
<keyword evidence="6" id="KW-0106">Calcium</keyword>
<dbReference type="EMBL" id="PGOL01000075">
    <property type="protein sequence ID" value="PKI77781.1"/>
    <property type="molecule type" value="Genomic_DNA"/>
</dbReference>
<feature type="binding site" evidence="6">
    <location>
        <position position="92"/>
    </location>
    <ligand>
        <name>Ca(2+)</name>
        <dbReference type="ChEBI" id="CHEBI:29108"/>
        <label>1</label>
    </ligand>
</feature>
<feature type="binding site" evidence="6">
    <location>
        <position position="92"/>
    </location>
    <ligand>
        <name>Ca(2+)</name>
        <dbReference type="ChEBI" id="CHEBI:29108"/>
        <label>3</label>
    </ligand>
</feature>
<keyword evidence="11" id="KW-1185">Reference proteome</keyword>
<gene>
    <name evidence="8" type="ORF">CDL15_Pgr005784</name>
    <name evidence="9" type="ORF">CRG98_001829</name>
</gene>
<accession>A0A218WFJ6</accession>
<dbReference type="InterPro" id="IPR024079">
    <property type="entry name" value="MetalloPept_cat_dom_sf"/>
</dbReference>
<evidence type="ECO:0000313" key="8">
    <source>
        <dbReference type="EMBL" id="OWM71597.1"/>
    </source>
</evidence>
<evidence type="ECO:0000256" key="1">
    <source>
        <dbReference type="ARBA" id="ARBA00022670"/>
    </source>
</evidence>
<evidence type="ECO:0000256" key="5">
    <source>
        <dbReference type="PIRSR" id="PIRSR621190-1"/>
    </source>
</evidence>
<name>A0A218WFJ6_PUNGR</name>
<dbReference type="AlphaFoldDB" id="A0A218WFJ6"/>
<evidence type="ECO:0000256" key="4">
    <source>
        <dbReference type="ARBA" id="ARBA00022833"/>
    </source>
</evidence>
<keyword evidence="2 6" id="KW-0479">Metal-binding</keyword>
<dbReference type="GO" id="GO:0031012">
    <property type="term" value="C:extracellular matrix"/>
    <property type="evidence" value="ECO:0007669"/>
    <property type="project" value="InterPro"/>
</dbReference>
<dbReference type="SUPFAM" id="SSF55486">
    <property type="entry name" value="Metalloproteases ('zincins'), catalytic domain"/>
    <property type="match status" value="1"/>
</dbReference>
<dbReference type="InterPro" id="IPR001818">
    <property type="entry name" value="Pept_M10_metallopeptidase"/>
</dbReference>
<evidence type="ECO:0000313" key="10">
    <source>
        <dbReference type="Proteomes" id="UP000197138"/>
    </source>
</evidence>
<evidence type="ECO:0000256" key="6">
    <source>
        <dbReference type="PIRSR" id="PIRSR621190-2"/>
    </source>
</evidence>
<keyword evidence="3" id="KW-0378">Hydrolase</keyword>
<feature type="binding site" evidence="6">
    <location>
        <position position="77"/>
    </location>
    <ligand>
        <name>Zn(2+)</name>
        <dbReference type="ChEBI" id="CHEBI:29105"/>
        <label>1</label>
    </ligand>
</feature>
<reference evidence="10" key="1">
    <citation type="journal article" date="2017" name="Plant J.">
        <title>The pomegranate (Punica granatum L.) genome and the genomics of punicalagin biosynthesis.</title>
        <authorList>
            <person name="Qin G."/>
            <person name="Xu C."/>
            <person name="Ming R."/>
            <person name="Tang H."/>
            <person name="Guyot R."/>
            <person name="Kramer E.M."/>
            <person name="Hu Y."/>
            <person name="Yi X."/>
            <person name="Qi Y."/>
            <person name="Xu X."/>
            <person name="Gao Z."/>
            <person name="Pan H."/>
            <person name="Jian J."/>
            <person name="Tian Y."/>
            <person name="Yue Z."/>
            <person name="Xu Y."/>
        </authorList>
    </citation>
    <scope>NUCLEOTIDE SEQUENCE [LARGE SCALE GENOMIC DNA]</scope>
    <source>
        <strain evidence="10">cv. Dabenzi</strain>
    </source>
</reference>
<keyword evidence="4 6" id="KW-0862">Zinc</keyword>
<dbReference type="EMBL" id="MTKT01004399">
    <property type="protein sequence ID" value="OWM71597.1"/>
    <property type="molecule type" value="Genomic_DNA"/>
</dbReference>
<dbReference type="PRINTS" id="PR00138">
    <property type="entry name" value="MATRIXIN"/>
</dbReference>
<feature type="binding site" evidence="6">
    <location>
        <position position="64"/>
    </location>
    <ligand>
        <name>Zn(2+)</name>
        <dbReference type="ChEBI" id="CHEBI:29105"/>
        <label>1</label>
    </ligand>
</feature>
<dbReference type="GO" id="GO:0030198">
    <property type="term" value="P:extracellular matrix organization"/>
    <property type="evidence" value="ECO:0007669"/>
    <property type="project" value="TreeGrafter"/>
</dbReference>
<dbReference type="InterPro" id="IPR021190">
    <property type="entry name" value="Pept_M10A"/>
</dbReference>
<organism evidence="8 10">
    <name type="scientific">Punica granatum</name>
    <name type="common">Pomegranate</name>
    <dbReference type="NCBI Taxonomy" id="22663"/>
    <lineage>
        <taxon>Eukaryota</taxon>
        <taxon>Viridiplantae</taxon>
        <taxon>Streptophyta</taxon>
        <taxon>Embryophyta</taxon>
        <taxon>Tracheophyta</taxon>
        <taxon>Spermatophyta</taxon>
        <taxon>Magnoliopsida</taxon>
        <taxon>eudicotyledons</taxon>
        <taxon>Gunneridae</taxon>
        <taxon>Pentapetalae</taxon>
        <taxon>rosids</taxon>
        <taxon>malvids</taxon>
        <taxon>Myrtales</taxon>
        <taxon>Lythraceae</taxon>
        <taxon>Punica</taxon>
    </lineage>
</organism>
<evidence type="ECO:0000256" key="3">
    <source>
        <dbReference type="ARBA" id="ARBA00022801"/>
    </source>
</evidence>
<feature type="binding site" evidence="6">
    <location>
        <position position="89"/>
    </location>
    <ligand>
        <name>Ca(2+)</name>
        <dbReference type="ChEBI" id="CHEBI:29108"/>
        <label>3</label>
    </ligand>
</feature>
<feature type="binding site" evidence="6">
    <location>
        <position position="112"/>
    </location>
    <ligand>
        <name>Zn(2+)</name>
        <dbReference type="ChEBI" id="CHEBI:29105"/>
        <label>2</label>
        <note>catalytic</note>
    </ligand>
</feature>
<dbReference type="PANTHER" id="PTHR10201:SF213">
    <property type="entry name" value="METALLOENDOPROTEINASE 2-MMP-LIKE"/>
    <property type="match status" value="1"/>
</dbReference>
<evidence type="ECO:0000313" key="9">
    <source>
        <dbReference type="EMBL" id="PKI77781.1"/>
    </source>
</evidence>
<feature type="binding site" evidence="6">
    <location>
        <position position="70"/>
    </location>
    <ligand>
        <name>Ca(2+)</name>
        <dbReference type="ChEBI" id="CHEBI:29108"/>
        <label>3</label>
    </ligand>
</feature>
<feature type="binding site" evidence="6">
    <location>
        <position position="87"/>
    </location>
    <ligand>
        <name>Zn(2+)</name>
        <dbReference type="ChEBI" id="CHEBI:29105"/>
        <label>1</label>
    </ligand>
</feature>
<comment type="cofactor">
    <cofactor evidence="6">
        <name>Ca(2+)</name>
        <dbReference type="ChEBI" id="CHEBI:29108"/>
    </cofactor>
    <text evidence="6">Can bind about 5 Ca(2+) ions per subunit.</text>
</comment>
<dbReference type="GeneID" id="116196766"/>
<feature type="binding site" evidence="6">
    <location>
        <position position="116"/>
    </location>
    <ligand>
        <name>Zn(2+)</name>
        <dbReference type="ChEBI" id="CHEBI:29105"/>
        <label>2</label>
        <note>catalytic</note>
    </ligand>
</feature>
<proteinExistence type="predicted"/>
<dbReference type="Proteomes" id="UP000233551">
    <property type="component" value="Unassembled WGS sequence"/>
</dbReference>
<reference evidence="9 11" key="3">
    <citation type="submission" date="2017-11" db="EMBL/GenBank/DDBJ databases">
        <title>De-novo sequencing of pomegranate (Punica granatum L.) genome.</title>
        <authorList>
            <person name="Akparov Z."/>
            <person name="Amiraslanov A."/>
            <person name="Hajiyeva S."/>
            <person name="Abbasov M."/>
            <person name="Kaur K."/>
            <person name="Hamwieh A."/>
            <person name="Solovyev V."/>
            <person name="Salamov A."/>
            <person name="Braich B."/>
            <person name="Kosarev P."/>
            <person name="Mahmoud A."/>
            <person name="Hajiyev E."/>
            <person name="Babayeva S."/>
            <person name="Izzatullayeva V."/>
            <person name="Mammadov A."/>
            <person name="Mammadov A."/>
            <person name="Sharifova S."/>
            <person name="Ojaghi J."/>
            <person name="Eynullazada K."/>
            <person name="Bayramov B."/>
            <person name="Abdulazimova A."/>
            <person name="Shahmuradov I."/>
        </authorList>
    </citation>
    <scope>NUCLEOTIDE SEQUENCE [LARGE SCALE GENOMIC DNA]</scope>
    <source>
        <strain evidence="9">AG2017</strain>
        <strain evidence="11">cv. AG2017</strain>
        <tissue evidence="9">Leaf</tissue>
    </source>
</reference>
<sequence>MEEDWKDSKALPKWFTTPPELVSTAICSQAFQQRAAVSPFQFQEAVEGMQANIKIGFCTGDHRDGSPFYGPGNALAHAFAPQDRRLHYDGSEDWSTSTPTLTQVDLESVTMHEIRHT</sequence>
<dbReference type="Pfam" id="PF00413">
    <property type="entry name" value="Peptidase_M10"/>
    <property type="match status" value="1"/>
</dbReference>
<dbReference type="GO" id="GO:0008270">
    <property type="term" value="F:zinc ion binding"/>
    <property type="evidence" value="ECO:0007669"/>
    <property type="project" value="InterPro"/>
</dbReference>